<dbReference type="PANTHER" id="PTHR30336:SF4">
    <property type="entry name" value="ENVELOPE BIOGENESIS FACTOR ELYC"/>
    <property type="match status" value="1"/>
</dbReference>
<dbReference type="KEGG" id="mbah:HYN46_08475"/>
<dbReference type="OrthoDB" id="9809813at2"/>
<evidence type="ECO:0000256" key="2">
    <source>
        <dbReference type="SAM" id="Phobius"/>
    </source>
</evidence>
<dbReference type="GO" id="GO:0043164">
    <property type="term" value="P:Gram-negative-bacterium-type cell wall biogenesis"/>
    <property type="evidence" value="ECO:0007669"/>
    <property type="project" value="TreeGrafter"/>
</dbReference>
<dbReference type="CDD" id="cd06259">
    <property type="entry name" value="YdcF-like"/>
    <property type="match status" value="1"/>
</dbReference>
<dbReference type="GO" id="GO:0000270">
    <property type="term" value="P:peptidoglycan metabolic process"/>
    <property type="evidence" value="ECO:0007669"/>
    <property type="project" value="TreeGrafter"/>
</dbReference>
<gene>
    <name evidence="4" type="ORF">HYN46_08475</name>
</gene>
<reference evidence="4 5" key="1">
    <citation type="submission" date="2018-07" db="EMBL/GenBank/DDBJ databases">
        <title>Genome sequencing of Moraxellaceae gen. HYN0046.</title>
        <authorList>
            <person name="Kim M."/>
            <person name="Yi H."/>
        </authorList>
    </citation>
    <scope>NUCLEOTIDE SEQUENCE [LARGE SCALE GENOMIC DNA]</scope>
    <source>
        <strain evidence="4 5">HYN0046</strain>
    </source>
</reference>
<dbReference type="Gene3D" id="3.40.50.620">
    <property type="entry name" value="HUPs"/>
    <property type="match status" value="1"/>
</dbReference>
<feature type="transmembrane region" description="Helical" evidence="2">
    <location>
        <begin position="32"/>
        <end position="57"/>
    </location>
</feature>
<organism evidence="4 5">
    <name type="scientific">Aquirhabdus parva</name>
    <dbReference type="NCBI Taxonomy" id="2283318"/>
    <lineage>
        <taxon>Bacteria</taxon>
        <taxon>Pseudomonadati</taxon>
        <taxon>Pseudomonadota</taxon>
        <taxon>Gammaproteobacteria</taxon>
        <taxon>Moraxellales</taxon>
        <taxon>Moraxellaceae</taxon>
        <taxon>Aquirhabdus</taxon>
    </lineage>
</organism>
<keyword evidence="2" id="KW-1133">Transmembrane helix</keyword>
<evidence type="ECO:0000256" key="1">
    <source>
        <dbReference type="SAM" id="MobiDB-lite"/>
    </source>
</evidence>
<evidence type="ECO:0000313" key="4">
    <source>
        <dbReference type="EMBL" id="AXI02868.1"/>
    </source>
</evidence>
<feature type="compositionally biased region" description="Basic and acidic residues" evidence="1">
    <location>
        <begin position="157"/>
        <end position="167"/>
    </location>
</feature>
<protein>
    <submittedName>
        <fullName evidence="4">YdcF family protein</fullName>
    </submittedName>
</protein>
<evidence type="ECO:0000259" key="3">
    <source>
        <dbReference type="Pfam" id="PF02698"/>
    </source>
</evidence>
<keyword evidence="2" id="KW-0812">Transmembrane</keyword>
<dbReference type="EMBL" id="CP031222">
    <property type="protein sequence ID" value="AXI02868.1"/>
    <property type="molecule type" value="Genomic_DNA"/>
</dbReference>
<feature type="region of interest" description="Disordered" evidence="1">
    <location>
        <begin position="114"/>
        <end position="138"/>
    </location>
</feature>
<feature type="compositionally biased region" description="Basic and acidic residues" evidence="1">
    <location>
        <begin position="119"/>
        <end position="138"/>
    </location>
</feature>
<dbReference type="Pfam" id="PF02698">
    <property type="entry name" value="DUF218"/>
    <property type="match status" value="1"/>
</dbReference>
<dbReference type="RefSeq" id="WP_114898978.1">
    <property type="nucleotide sequence ID" value="NZ_CP031222.1"/>
</dbReference>
<dbReference type="PANTHER" id="PTHR30336">
    <property type="entry name" value="INNER MEMBRANE PROTEIN, PROBABLE PERMEASE"/>
    <property type="match status" value="1"/>
</dbReference>
<feature type="region of interest" description="Disordered" evidence="1">
    <location>
        <begin position="157"/>
        <end position="178"/>
    </location>
</feature>
<sequence>MSQPEISKPTEVSSAPAKKRHGRLFLHGFGKMVAWLILLIVILTLLSTTSFLSDFILKNLNKIDIKVNPIAAASHQTSVAISDDASASDVNETKDQVQSKTLLLTSTKQNAILANSKELTPDKKPQSKTDLAKELSHARTLDEKRKIQQLADESILEKGADHPETKIDLTNLPPQPVLDGSKNTAQAIVVLGGGLTRDDQGNIIPNIFSQLRLLQAISQHQATQLPIFLSGVEAPYMQAWLKSKGVTAQWLEARSMNTCENARFSALMLQKLGGAPRVELVTDEWHIPRARWLFAMNGIETVAVPAPLPGDPAPWWPDARNLTHTRRALHELVAFTRDRWFGVVGCREVP</sequence>
<dbReference type="Proteomes" id="UP000253940">
    <property type="component" value="Chromosome"/>
</dbReference>
<name>A0A345P6F9_9GAMM</name>
<dbReference type="InterPro" id="IPR051599">
    <property type="entry name" value="Cell_Envelope_Assoc"/>
</dbReference>
<keyword evidence="5" id="KW-1185">Reference proteome</keyword>
<proteinExistence type="predicted"/>
<dbReference type="AlphaFoldDB" id="A0A345P6F9"/>
<accession>A0A345P6F9</accession>
<dbReference type="InterPro" id="IPR014729">
    <property type="entry name" value="Rossmann-like_a/b/a_fold"/>
</dbReference>
<evidence type="ECO:0000313" key="5">
    <source>
        <dbReference type="Proteomes" id="UP000253940"/>
    </source>
</evidence>
<keyword evidence="2" id="KW-0472">Membrane</keyword>
<dbReference type="GO" id="GO:0005886">
    <property type="term" value="C:plasma membrane"/>
    <property type="evidence" value="ECO:0007669"/>
    <property type="project" value="TreeGrafter"/>
</dbReference>
<feature type="domain" description="DUF218" evidence="3">
    <location>
        <begin position="186"/>
        <end position="333"/>
    </location>
</feature>
<dbReference type="InterPro" id="IPR003848">
    <property type="entry name" value="DUF218"/>
</dbReference>